<comment type="caution">
    <text evidence="1">The sequence shown here is derived from an EMBL/GenBank/DDBJ whole genome shotgun (WGS) entry which is preliminary data.</text>
</comment>
<dbReference type="EMBL" id="JAYKXN010000001">
    <property type="protein sequence ID" value="KAK7317350.1"/>
    <property type="molecule type" value="Genomic_DNA"/>
</dbReference>
<accession>A0AAN9KGB0</accession>
<gene>
    <name evidence="1" type="ORF">RJT34_01496</name>
</gene>
<evidence type="ECO:0000313" key="1">
    <source>
        <dbReference type="EMBL" id="KAK7317350.1"/>
    </source>
</evidence>
<reference evidence="1 2" key="1">
    <citation type="submission" date="2024-01" db="EMBL/GenBank/DDBJ databases">
        <title>The genomes of 5 underutilized Papilionoideae crops provide insights into root nodulation and disease resistance.</title>
        <authorList>
            <person name="Yuan L."/>
        </authorList>
    </citation>
    <scope>NUCLEOTIDE SEQUENCE [LARGE SCALE GENOMIC DNA]</scope>
    <source>
        <strain evidence="1">LY-2023</strain>
        <tissue evidence="1">Leaf</tissue>
    </source>
</reference>
<name>A0AAN9KGB0_CLITE</name>
<protein>
    <submittedName>
        <fullName evidence="1">Uncharacterized protein</fullName>
    </submittedName>
</protein>
<sequence>MFSIEFHLPCSLSKSKKKARVQALINQLGLRIAINIVIGDEGHHGVSGAMAVTSQSESTLSTTLSCCSSMNQPLDSTPPTLTWKEMVVIRTMVLFRVMREVKESKREKRGKKGK</sequence>
<keyword evidence="2" id="KW-1185">Reference proteome</keyword>
<dbReference type="Proteomes" id="UP001359559">
    <property type="component" value="Unassembled WGS sequence"/>
</dbReference>
<dbReference type="AlphaFoldDB" id="A0AAN9KGB0"/>
<organism evidence="1 2">
    <name type="scientific">Clitoria ternatea</name>
    <name type="common">Butterfly pea</name>
    <dbReference type="NCBI Taxonomy" id="43366"/>
    <lineage>
        <taxon>Eukaryota</taxon>
        <taxon>Viridiplantae</taxon>
        <taxon>Streptophyta</taxon>
        <taxon>Embryophyta</taxon>
        <taxon>Tracheophyta</taxon>
        <taxon>Spermatophyta</taxon>
        <taxon>Magnoliopsida</taxon>
        <taxon>eudicotyledons</taxon>
        <taxon>Gunneridae</taxon>
        <taxon>Pentapetalae</taxon>
        <taxon>rosids</taxon>
        <taxon>fabids</taxon>
        <taxon>Fabales</taxon>
        <taxon>Fabaceae</taxon>
        <taxon>Papilionoideae</taxon>
        <taxon>50 kb inversion clade</taxon>
        <taxon>NPAAA clade</taxon>
        <taxon>indigoferoid/millettioid clade</taxon>
        <taxon>Phaseoleae</taxon>
        <taxon>Clitoria</taxon>
    </lineage>
</organism>
<proteinExistence type="predicted"/>
<evidence type="ECO:0000313" key="2">
    <source>
        <dbReference type="Proteomes" id="UP001359559"/>
    </source>
</evidence>